<dbReference type="Proteomes" id="UP000027980">
    <property type="component" value="Chromosome"/>
</dbReference>
<evidence type="ECO:0000256" key="5">
    <source>
        <dbReference type="ARBA" id="ARBA00022692"/>
    </source>
</evidence>
<evidence type="ECO:0000256" key="8">
    <source>
        <dbReference type="SAM" id="Phobius"/>
    </source>
</evidence>
<feature type="transmembrane region" description="Helical" evidence="8">
    <location>
        <begin position="12"/>
        <end position="34"/>
    </location>
</feature>
<keyword evidence="5 8" id="KW-0812">Transmembrane</keyword>
<dbReference type="CDD" id="cd06550">
    <property type="entry name" value="TM_ABC_iron-siderophores_like"/>
    <property type="match status" value="1"/>
</dbReference>
<keyword evidence="4" id="KW-1003">Cell membrane</keyword>
<evidence type="ECO:0000256" key="3">
    <source>
        <dbReference type="ARBA" id="ARBA00022448"/>
    </source>
</evidence>
<organism evidence="9 10">
    <name type="scientific">Terribacillus saccharophilus</name>
    <dbReference type="NCBI Taxonomy" id="361277"/>
    <lineage>
        <taxon>Bacteria</taxon>
        <taxon>Bacillati</taxon>
        <taxon>Bacillota</taxon>
        <taxon>Bacilli</taxon>
        <taxon>Bacillales</taxon>
        <taxon>Bacillaceae</taxon>
        <taxon>Terribacillus</taxon>
    </lineage>
</organism>
<keyword evidence="7 8" id="KW-0472">Membrane</keyword>
<comment type="subcellular location">
    <subcellularLocation>
        <location evidence="1">Cell membrane</location>
        <topology evidence="1">Multi-pass membrane protein</topology>
    </subcellularLocation>
</comment>
<dbReference type="InterPro" id="IPR000522">
    <property type="entry name" value="ABC_transptr_permease_BtuC"/>
</dbReference>
<evidence type="ECO:0000256" key="2">
    <source>
        <dbReference type="ARBA" id="ARBA00007935"/>
    </source>
</evidence>
<feature type="transmembrane region" description="Helical" evidence="8">
    <location>
        <begin position="123"/>
        <end position="144"/>
    </location>
</feature>
<dbReference type="GO" id="GO:0005886">
    <property type="term" value="C:plasma membrane"/>
    <property type="evidence" value="ECO:0007669"/>
    <property type="project" value="UniProtKB-SubCell"/>
</dbReference>
<dbReference type="AlphaFoldDB" id="A0A075LMI3"/>
<comment type="similarity">
    <text evidence="2">Belongs to the binding-protein-dependent transport system permease family. FecCD subfamily.</text>
</comment>
<evidence type="ECO:0000256" key="6">
    <source>
        <dbReference type="ARBA" id="ARBA00022989"/>
    </source>
</evidence>
<reference evidence="9 10" key="1">
    <citation type="submission" date="2014-07" db="EMBL/GenBank/DDBJ databases">
        <title>Complete genome sequence of a moderately halophilic bacterium Terribacillus aidingensis MP602, isolated from Cryptomeria fortunei in Tianmu mountain in China.</title>
        <authorList>
            <person name="Wang Y."/>
            <person name="Lu P."/>
            <person name="Zhang L."/>
        </authorList>
    </citation>
    <scope>NUCLEOTIDE SEQUENCE [LARGE SCALE GENOMIC DNA]</scope>
    <source>
        <strain evidence="9 10">MP602</strain>
    </source>
</reference>
<feature type="transmembrane region" description="Helical" evidence="8">
    <location>
        <begin position="199"/>
        <end position="223"/>
    </location>
</feature>
<feature type="transmembrane region" description="Helical" evidence="8">
    <location>
        <begin position="279"/>
        <end position="300"/>
    </location>
</feature>
<keyword evidence="6 8" id="KW-1133">Transmembrane helix</keyword>
<protein>
    <submittedName>
        <fullName evidence="9">Ferrichrome ABC transporter permease</fullName>
    </submittedName>
</protein>
<dbReference type="SUPFAM" id="SSF81345">
    <property type="entry name" value="ABC transporter involved in vitamin B12 uptake, BtuC"/>
    <property type="match status" value="1"/>
</dbReference>
<feature type="transmembrane region" description="Helical" evidence="8">
    <location>
        <begin position="153"/>
        <end position="175"/>
    </location>
</feature>
<dbReference type="HOGENOM" id="CLU_013016_1_0_9"/>
<dbReference type="Gene3D" id="1.10.3470.10">
    <property type="entry name" value="ABC transporter involved in vitamin B12 uptake, BtuC"/>
    <property type="match status" value="1"/>
</dbReference>
<dbReference type="GO" id="GO:0022857">
    <property type="term" value="F:transmembrane transporter activity"/>
    <property type="evidence" value="ECO:0007669"/>
    <property type="project" value="InterPro"/>
</dbReference>
<evidence type="ECO:0000256" key="1">
    <source>
        <dbReference type="ARBA" id="ARBA00004651"/>
    </source>
</evidence>
<keyword evidence="3" id="KW-0813">Transport</keyword>
<dbReference type="PANTHER" id="PTHR30472:SF58">
    <property type="entry name" value="IRON(3+)-HYDROXAMATE IMPORT SYSTEM PERMEASE PROTEIN FHUB"/>
    <property type="match status" value="1"/>
</dbReference>
<name>A0A075LMI3_9BACI</name>
<feature type="transmembrane region" description="Helical" evidence="8">
    <location>
        <begin position="96"/>
        <end position="117"/>
    </location>
</feature>
<evidence type="ECO:0000313" key="9">
    <source>
        <dbReference type="EMBL" id="AIF67356.1"/>
    </source>
</evidence>
<sequence>MTMQARRLIGTIILIAGIALLIFSIGLSIAFGVADISLSTVWNSIFHYDATNTSHQIIHRLRMPRTVAAVLIGAMLAASGSIMQGMTRNPLASPQIMGVTSGATFMIAIALVFLPGISNVNLLLFSFLGAGLGLGLVFGIGLLARTGLTPVKLALAGTAITALLGAFSNAMAIHFDVARDLSFWYAGGVANVQWDTVKLLFPAAAIGLVLALFISGSITTLSLGEDVATGLGLKTGLVKAAGVLVVLILTGAAVSVGGTIGFVGLVIPHITRFLVGPDYRWIIPCSAVLGGILLNFADIASRMINPPFETPVGALTALIGVPFFIYLARREGKNI</sequence>
<dbReference type="InterPro" id="IPR037294">
    <property type="entry name" value="ABC_BtuC-like"/>
</dbReference>
<dbReference type="FunFam" id="1.10.3470.10:FF:000001">
    <property type="entry name" value="Vitamin B12 ABC transporter permease BtuC"/>
    <property type="match status" value="1"/>
</dbReference>
<dbReference type="Pfam" id="PF01032">
    <property type="entry name" value="FecCD"/>
    <property type="match status" value="1"/>
</dbReference>
<proteinExistence type="inferred from homology"/>
<gene>
    <name evidence="9" type="ORF">GZ22_12355</name>
</gene>
<evidence type="ECO:0000256" key="7">
    <source>
        <dbReference type="ARBA" id="ARBA00023136"/>
    </source>
</evidence>
<dbReference type="EMBL" id="CP008876">
    <property type="protein sequence ID" value="AIF67356.1"/>
    <property type="molecule type" value="Genomic_DNA"/>
</dbReference>
<dbReference type="GO" id="GO:0033214">
    <property type="term" value="P:siderophore-iron import into cell"/>
    <property type="evidence" value="ECO:0007669"/>
    <property type="project" value="TreeGrafter"/>
</dbReference>
<feature type="transmembrane region" description="Helical" evidence="8">
    <location>
        <begin position="312"/>
        <end position="329"/>
    </location>
</feature>
<evidence type="ECO:0000256" key="4">
    <source>
        <dbReference type="ARBA" id="ARBA00022475"/>
    </source>
</evidence>
<evidence type="ECO:0000313" key="10">
    <source>
        <dbReference type="Proteomes" id="UP000027980"/>
    </source>
</evidence>
<accession>A0A075LMI3</accession>
<dbReference type="KEGG" id="tap:GZ22_12355"/>
<feature type="transmembrane region" description="Helical" evidence="8">
    <location>
        <begin position="243"/>
        <end position="267"/>
    </location>
</feature>
<dbReference type="PANTHER" id="PTHR30472">
    <property type="entry name" value="FERRIC ENTEROBACTIN TRANSPORT SYSTEM PERMEASE PROTEIN"/>
    <property type="match status" value="1"/>
</dbReference>